<evidence type="ECO:0000313" key="1">
    <source>
        <dbReference type="EMBL" id="TYK01352.1"/>
    </source>
</evidence>
<gene>
    <name evidence="1" type="ORF">E5676_scaffold29G00370</name>
</gene>
<dbReference type="PANTHER" id="PTHR36617:SF15">
    <property type="entry name" value="REVERSE TRANSCRIPTASE ZINC-BINDING DOMAIN-CONTAINING PROTEIN"/>
    <property type="match status" value="1"/>
</dbReference>
<protein>
    <submittedName>
        <fullName evidence="1">Uncharacterized protein</fullName>
    </submittedName>
</protein>
<organism evidence="1 2">
    <name type="scientific">Cucumis melo var. makuwa</name>
    <name type="common">Oriental melon</name>
    <dbReference type="NCBI Taxonomy" id="1194695"/>
    <lineage>
        <taxon>Eukaryota</taxon>
        <taxon>Viridiplantae</taxon>
        <taxon>Streptophyta</taxon>
        <taxon>Embryophyta</taxon>
        <taxon>Tracheophyta</taxon>
        <taxon>Spermatophyta</taxon>
        <taxon>Magnoliopsida</taxon>
        <taxon>eudicotyledons</taxon>
        <taxon>Gunneridae</taxon>
        <taxon>Pentapetalae</taxon>
        <taxon>rosids</taxon>
        <taxon>fabids</taxon>
        <taxon>Cucurbitales</taxon>
        <taxon>Cucurbitaceae</taxon>
        <taxon>Benincaseae</taxon>
        <taxon>Cucumis</taxon>
    </lineage>
</organism>
<reference evidence="1 2" key="1">
    <citation type="submission" date="2019-08" db="EMBL/GenBank/DDBJ databases">
        <title>Draft genome sequences of two oriental melons (Cucumis melo L. var makuwa).</title>
        <authorList>
            <person name="Kwon S.-Y."/>
        </authorList>
    </citation>
    <scope>NUCLEOTIDE SEQUENCE [LARGE SCALE GENOMIC DNA]</scope>
    <source>
        <strain evidence="2">cv. Chang Bougi</strain>
        <tissue evidence="1">Leaf</tissue>
    </source>
</reference>
<dbReference type="EMBL" id="SSTD01016227">
    <property type="protein sequence ID" value="TYK01352.1"/>
    <property type="molecule type" value="Genomic_DNA"/>
</dbReference>
<dbReference type="Proteomes" id="UP000321947">
    <property type="component" value="Unassembled WGS sequence"/>
</dbReference>
<proteinExistence type="predicted"/>
<evidence type="ECO:0000313" key="2">
    <source>
        <dbReference type="Proteomes" id="UP000321947"/>
    </source>
</evidence>
<name>A0A5D3BRF1_CUCMM</name>
<dbReference type="PANTHER" id="PTHR36617">
    <property type="entry name" value="PROTEIN, PUTATIVE-RELATED"/>
    <property type="match status" value="1"/>
</dbReference>
<sequence>MFFNFSAYTFGDKKNIKFWKDSCCEAQPLSQKFPDVFPLSLNKDAFVAECWCTVSHSWNLGLRRNVLDSEFGNLATIMEILHLWAPNGKLDSLKWKLNASGTFTAKSTFLNQKISHCRLSPGVHYLED</sequence>
<accession>A0A5D3BRF1</accession>
<comment type="caution">
    <text evidence="1">The sequence shown here is derived from an EMBL/GenBank/DDBJ whole genome shotgun (WGS) entry which is preliminary data.</text>
</comment>
<dbReference type="AlphaFoldDB" id="A0A5D3BRF1"/>